<evidence type="ECO:0000313" key="4">
    <source>
        <dbReference type="Proteomes" id="UP001165085"/>
    </source>
</evidence>
<feature type="region of interest" description="Disordered" evidence="2">
    <location>
        <begin position="252"/>
        <end position="274"/>
    </location>
</feature>
<dbReference type="OrthoDB" id="193329at2759"/>
<dbReference type="EMBL" id="BRXY01000167">
    <property type="protein sequence ID" value="GMH73351.1"/>
    <property type="molecule type" value="Genomic_DNA"/>
</dbReference>
<gene>
    <name evidence="3" type="ORF">TrST_g2400</name>
</gene>
<accession>A0A9W7AMN8</accession>
<reference evidence="4" key="1">
    <citation type="journal article" date="2023" name="Commun. Biol.">
        <title>Genome analysis of Parmales, the sister group of diatoms, reveals the evolutionary specialization of diatoms from phago-mixotrophs to photoautotrophs.</title>
        <authorList>
            <person name="Ban H."/>
            <person name="Sato S."/>
            <person name="Yoshikawa S."/>
            <person name="Yamada K."/>
            <person name="Nakamura Y."/>
            <person name="Ichinomiya M."/>
            <person name="Sato N."/>
            <person name="Blanc-Mathieu R."/>
            <person name="Endo H."/>
            <person name="Kuwata A."/>
            <person name="Ogata H."/>
        </authorList>
    </citation>
    <scope>NUCLEOTIDE SEQUENCE [LARGE SCALE GENOMIC DNA]</scope>
    <source>
        <strain evidence="4">NIES 3701</strain>
    </source>
</reference>
<keyword evidence="4" id="KW-1185">Reference proteome</keyword>
<dbReference type="PANTHER" id="PTHR40515:SF1">
    <property type="entry name" value="CILIA- AND FLAGELLA-ASSOCIATED PROTEIN 157"/>
    <property type="match status" value="1"/>
</dbReference>
<proteinExistence type="predicted"/>
<comment type="caution">
    <text evidence="3">The sequence shown here is derived from an EMBL/GenBank/DDBJ whole genome shotgun (WGS) entry which is preliminary data.</text>
</comment>
<dbReference type="Proteomes" id="UP001165085">
    <property type="component" value="Unassembled WGS sequence"/>
</dbReference>
<name>A0A9W7AMN8_9STRA</name>
<protein>
    <submittedName>
        <fullName evidence="3">Uncharacterized protein</fullName>
    </submittedName>
</protein>
<sequence>MTSKNVVMTPQVENEQLRNDLKAAQNALEKVKSDLSRSRESYVRRERAYKTRIDELEDSLQMLKSQKTDLLSHDDKMTHMRNEIKGNYEAIVTNVGVVQDRTTKILQEQERDLLRAFRARLFDVQTELEKEKSRTDDGATKYIEEAKQTKRDLEWFKENCDRLDTRNQTLSKDNERLKGQFQTQEKDRNYLIGKLVEEKRRGARLGQDAERLERENQKLLKQLQASKKGQGMGMTLDNFNFAASPGGSNFAGSGMGQRPGTTGGMGRGSLGDTGADSRYKEIIKRLKRLLETERRNLSKARDRYFQEVKQRTEMEVLLKDCVDDVRSSIKAKNDQKNPPKKAGGRTSILGTGKQTGGVTIDDFTSTDRERVLELLFAKERVITLLQAKAFPPKVSENGGAAGATKEEMDEIFAGIDKGVRPSTSNEAVGVGGGMGSSTASGGGLRPITAT</sequence>
<keyword evidence="1" id="KW-0175">Coiled coil</keyword>
<feature type="compositionally biased region" description="Gly residues" evidence="2">
    <location>
        <begin position="253"/>
        <end position="271"/>
    </location>
</feature>
<feature type="coiled-coil region" evidence="1">
    <location>
        <begin position="14"/>
        <end position="73"/>
    </location>
</feature>
<feature type="region of interest" description="Disordered" evidence="2">
    <location>
        <begin position="329"/>
        <end position="350"/>
    </location>
</feature>
<feature type="compositionally biased region" description="Gly residues" evidence="2">
    <location>
        <begin position="429"/>
        <end position="444"/>
    </location>
</feature>
<dbReference type="AlphaFoldDB" id="A0A9W7AMN8"/>
<organism evidence="3 4">
    <name type="scientific">Triparma strigata</name>
    <dbReference type="NCBI Taxonomy" id="1606541"/>
    <lineage>
        <taxon>Eukaryota</taxon>
        <taxon>Sar</taxon>
        <taxon>Stramenopiles</taxon>
        <taxon>Ochrophyta</taxon>
        <taxon>Bolidophyceae</taxon>
        <taxon>Parmales</taxon>
        <taxon>Triparmaceae</taxon>
        <taxon>Triparma</taxon>
    </lineage>
</organism>
<evidence type="ECO:0000256" key="1">
    <source>
        <dbReference type="SAM" id="Coils"/>
    </source>
</evidence>
<feature type="coiled-coil region" evidence="1">
    <location>
        <begin position="160"/>
        <end position="229"/>
    </location>
</feature>
<evidence type="ECO:0000256" key="2">
    <source>
        <dbReference type="SAM" id="MobiDB-lite"/>
    </source>
</evidence>
<evidence type="ECO:0000313" key="3">
    <source>
        <dbReference type="EMBL" id="GMH73351.1"/>
    </source>
</evidence>
<feature type="region of interest" description="Disordered" evidence="2">
    <location>
        <begin position="415"/>
        <end position="450"/>
    </location>
</feature>
<dbReference type="PANTHER" id="PTHR40515">
    <property type="entry name" value="CILIA- AND FLAGELLA-ASSOCIATED PROTEIN 157"/>
    <property type="match status" value="1"/>
</dbReference>